<accession>A0A0C2WL76</accession>
<reference evidence="1 2" key="1">
    <citation type="submission" date="2014-04" db="EMBL/GenBank/DDBJ databases">
        <title>Evolutionary Origins and Diversification of the Mycorrhizal Mutualists.</title>
        <authorList>
            <consortium name="DOE Joint Genome Institute"/>
            <consortium name="Mycorrhizal Genomics Consortium"/>
            <person name="Kohler A."/>
            <person name="Kuo A."/>
            <person name="Nagy L.G."/>
            <person name="Floudas D."/>
            <person name="Copeland A."/>
            <person name="Barry K.W."/>
            <person name="Cichocki N."/>
            <person name="Veneault-Fourrey C."/>
            <person name="LaButti K."/>
            <person name="Lindquist E.A."/>
            <person name="Lipzen A."/>
            <person name="Lundell T."/>
            <person name="Morin E."/>
            <person name="Murat C."/>
            <person name="Riley R."/>
            <person name="Ohm R."/>
            <person name="Sun H."/>
            <person name="Tunlid A."/>
            <person name="Henrissat B."/>
            <person name="Grigoriev I.V."/>
            <person name="Hibbett D.S."/>
            <person name="Martin F."/>
        </authorList>
    </citation>
    <scope>NUCLEOTIDE SEQUENCE [LARGE SCALE GENOMIC DNA]</scope>
    <source>
        <strain evidence="1 2">Koide BX008</strain>
    </source>
</reference>
<keyword evidence="2" id="KW-1185">Reference proteome</keyword>
<dbReference type="InParanoid" id="A0A0C2WL76"/>
<name>A0A0C2WL76_AMAMK</name>
<dbReference type="EMBL" id="KN818391">
    <property type="protein sequence ID" value="KIL56933.1"/>
    <property type="molecule type" value="Genomic_DNA"/>
</dbReference>
<dbReference type="AlphaFoldDB" id="A0A0C2WL76"/>
<sequence>MSSMFKCRLKKWETFVGGGRNSGELAVDSLELAKKGVGLDESVARSGEWMARQHWRGSPDLTLL</sequence>
<gene>
    <name evidence="1" type="ORF">M378DRAFT_172296</name>
</gene>
<evidence type="ECO:0000313" key="2">
    <source>
        <dbReference type="Proteomes" id="UP000054549"/>
    </source>
</evidence>
<dbReference type="HOGENOM" id="CLU_2867182_0_0_1"/>
<protein>
    <submittedName>
        <fullName evidence="1">Uncharacterized protein</fullName>
    </submittedName>
</protein>
<organism evidence="1 2">
    <name type="scientific">Amanita muscaria (strain Koide BX008)</name>
    <dbReference type="NCBI Taxonomy" id="946122"/>
    <lineage>
        <taxon>Eukaryota</taxon>
        <taxon>Fungi</taxon>
        <taxon>Dikarya</taxon>
        <taxon>Basidiomycota</taxon>
        <taxon>Agaricomycotina</taxon>
        <taxon>Agaricomycetes</taxon>
        <taxon>Agaricomycetidae</taxon>
        <taxon>Agaricales</taxon>
        <taxon>Pluteineae</taxon>
        <taxon>Amanitaceae</taxon>
        <taxon>Amanita</taxon>
    </lineage>
</organism>
<evidence type="ECO:0000313" key="1">
    <source>
        <dbReference type="EMBL" id="KIL56933.1"/>
    </source>
</evidence>
<dbReference type="Proteomes" id="UP000054549">
    <property type="component" value="Unassembled WGS sequence"/>
</dbReference>
<proteinExistence type="predicted"/>